<name>A0A1G5RIL4_PHOLU</name>
<feature type="domain" description="Cytotoxic necrotizing factor Rho-activating" evidence="2">
    <location>
        <begin position="65"/>
        <end position="324"/>
    </location>
</feature>
<accession>A0A1G5RIL4</accession>
<dbReference type="STRING" id="29488.KS18_01700"/>
<dbReference type="Pfam" id="PF05785">
    <property type="entry name" value="CNF1"/>
    <property type="match status" value="1"/>
</dbReference>
<dbReference type="EMBL" id="FMWJ01000035">
    <property type="protein sequence ID" value="SCZ73221.1"/>
    <property type="molecule type" value="Genomic_DNA"/>
</dbReference>
<reference evidence="4" key="1">
    <citation type="submission" date="2016-10" db="EMBL/GenBank/DDBJ databases">
        <authorList>
            <person name="Varghese N."/>
            <person name="Submissions S."/>
        </authorList>
    </citation>
    <scope>NUCLEOTIDE SEQUENCE [LARGE SCALE GENOMIC DNA]</scope>
    <source>
        <strain evidence="4">ATCC 29999</strain>
    </source>
</reference>
<dbReference type="Proteomes" id="UP000183223">
    <property type="component" value="Unassembled WGS sequence"/>
</dbReference>
<proteinExistence type="predicted"/>
<dbReference type="CDD" id="cd16834">
    <property type="entry name" value="CNF1-like"/>
    <property type="match status" value="1"/>
</dbReference>
<gene>
    <name evidence="3" type="ORF">SAMN02982990_04213</name>
</gene>
<dbReference type="RefSeq" id="WP_049581399.1">
    <property type="nucleotide sequence ID" value="NZ_CAWQXX010000029.1"/>
</dbReference>
<sequence length="343" mass="36937">MLKHANPQTTPAQRTRSSTINSAMQSPLSNSSGGHLELLNNESEPGEGHKSRRTKGLQQFLADRSLNKGYISPLKNRGLLVGSEEAPINVPVVAHRYDSKRKLAQAIPLRNSASRQENPFHDVVMGFGGDQVTSSESGSGAIGVHWGKNTLDPNITGINVVNGASGTVGIRIALKDIQHGHPVIVTSGALSGCTMVYAVKGGYFFAYHTGQRPGDDEWKTGRQGVVATYESHKALSPDSEPMAVGEQNNDLVNIFAKYDQSVITYMGKPGVVIDNTAENVGVFNYDEKKPEKPAIRAGYSYALLARDDKGKMNVKVLSEDATVSPGKKGNTIEVINSLQKRLL</sequence>
<evidence type="ECO:0000313" key="4">
    <source>
        <dbReference type="Proteomes" id="UP000183223"/>
    </source>
</evidence>
<dbReference type="InterPro" id="IPR008430">
    <property type="entry name" value="CNF_Rho-act"/>
</dbReference>
<dbReference type="SUPFAM" id="SSF64438">
    <property type="entry name" value="CNF1/YfiH-like putative cysteine hydrolases"/>
    <property type="match status" value="1"/>
</dbReference>
<dbReference type="Gene3D" id="3.60.100.10">
    <property type="entry name" value="Cytotoxic necrotizing factor, Rho-activating domain"/>
    <property type="match status" value="1"/>
</dbReference>
<organism evidence="3 4">
    <name type="scientific">Photorhabdus luminescens</name>
    <name type="common">Xenorhabdus luminescens</name>
    <dbReference type="NCBI Taxonomy" id="29488"/>
    <lineage>
        <taxon>Bacteria</taxon>
        <taxon>Pseudomonadati</taxon>
        <taxon>Pseudomonadota</taxon>
        <taxon>Gammaproteobacteria</taxon>
        <taxon>Enterobacterales</taxon>
        <taxon>Morganellaceae</taxon>
        <taxon>Photorhabdus</taxon>
    </lineage>
</organism>
<dbReference type="InterPro" id="IPR011324">
    <property type="entry name" value="Cytotoxic_necrot_fac-like_cat"/>
</dbReference>
<protein>
    <submittedName>
        <fullName evidence="3">Rho-activating domain of cytotoxic necrotizing factor</fullName>
    </submittedName>
</protein>
<dbReference type="InterPro" id="IPR037040">
    <property type="entry name" value="CNF_Rho-act_sf"/>
</dbReference>
<feature type="region of interest" description="Disordered" evidence="1">
    <location>
        <begin position="1"/>
        <end position="55"/>
    </location>
</feature>
<keyword evidence="4" id="KW-1185">Reference proteome</keyword>
<evidence type="ECO:0000259" key="2">
    <source>
        <dbReference type="Pfam" id="PF05785"/>
    </source>
</evidence>
<feature type="compositionally biased region" description="Polar residues" evidence="1">
    <location>
        <begin position="1"/>
        <end position="33"/>
    </location>
</feature>
<evidence type="ECO:0000313" key="3">
    <source>
        <dbReference type="EMBL" id="SCZ73221.1"/>
    </source>
</evidence>
<dbReference type="OrthoDB" id="6463972at2"/>
<dbReference type="GeneID" id="45654527"/>
<dbReference type="AlphaFoldDB" id="A0A1G5RIL4"/>
<evidence type="ECO:0000256" key="1">
    <source>
        <dbReference type="SAM" id="MobiDB-lite"/>
    </source>
</evidence>